<keyword evidence="1" id="KW-0472">Membrane</keyword>
<keyword evidence="1" id="KW-1133">Transmembrane helix</keyword>
<dbReference type="Pfam" id="PF26011">
    <property type="entry name" value="Beta-barrel_RND_rel"/>
    <property type="match status" value="1"/>
</dbReference>
<proteinExistence type="predicted"/>
<feature type="domain" description="RND related barrel-sandwich hybrid" evidence="4">
    <location>
        <begin position="57"/>
        <end position="255"/>
    </location>
</feature>
<evidence type="ECO:0000313" key="6">
    <source>
        <dbReference type="Proteomes" id="UP000184465"/>
    </source>
</evidence>
<evidence type="ECO:0000256" key="1">
    <source>
        <dbReference type="SAM" id="Phobius"/>
    </source>
</evidence>
<feature type="transmembrane region" description="Helical" evidence="1">
    <location>
        <begin position="7"/>
        <end position="29"/>
    </location>
</feature>
<feature type="domain" description="RND related beta-barrel" evidence="2">
    <location>
        <begin position="259"/>
        <end position="329"/>
    </location>
</feature>
<keyword evidence="1" id="KW-0812">Transmembrane</keyword>
<sequence length="414" mass="48733">MKRKSKLYRIVFFLVISLYFIYKLIYGLFIKPPDTEIVEYGSLSTERQYECLIIRNEMIVKSTGEGNIKYYVEEGEKVEKNYKICEIYTSDVSDKDREKIKELNDRIADIKSSKSNMFEIDIDKLNHDINMLIDDIRDARIQGDFEKIKKLKSTLENKINKKRRISGDKSFSGANLEKLHGEKERLEKKIKNSIMEINSPQSGIVSYHIDGYEEILTPYNLANIKYEFIKSIESNLNKLKYDKVIYDQPVFKITDNTAWYIVIITDLQDANTFNTESDIFIDFSDEKISGRVFDKIYDENKSFIIVRTNQYVNGFNKIRKLGLNIIKEQYEGLKINRDSIIEKEGQLGVYVLDINRKAVFKPIKVLGYNEDYAIIQNHFFDVKKGDSTKRIYTVKLYDEILRHGKKYREGDIIY</sequence>
<feature type="domain" description="RND related alpha-helical hairpin" evidence="3">
    <location>
        <begin position="94"/>
        <end position="193"/>
    </location>
</feature>
<dbReference type="AlphaFoldDB" id="A0A1M6S351"/>
<evidence type="ECO:0000259" key="3">
    <source>
        <dbReference type="Pfam" id="PF26012"/>
    </source>
</evidence>
<dbReference type="EMBL" id="FRAG01000054">
    <property type="protein sequence ID" value="SHK39252.1"/>
    <property type="molecule type" value="Genomic_DNA"/>
</dbReference>
<dbReference type="InterPro" id="IPR058729">
    <property type="entry name" value="Beta-barrel_RND-rel"/>
</dbReference>
<protein>
    <submittedName>
        <fullName evidence="5">Putative membrane fusion protein</fullName>
    </submittedName>
</protein>
<evidence type="ECO:0000313" key="5">
    <source>
        <dbReference type="EMBL" id="SHK39252.1"/>
    </source>
</evidence>
<dbReference type="OrthoDB" id="1834786at2"/>
<keyword evidence="6" id="KW-1185">Reference proteome</keyword>
<name>A0A1M6S351_PARC5</name>
<evidence type="ECO:0000259" key="2">
    <source>
        <dbReference type="Pfam" id="PF26011"/>
    </source>
</evidence>
<dbReference type="Pfam" id="PF26018">
    <property type="entry name" value="BSH_RND_rel"/>
    <property type="match status" value="1"/>
</dbReference>
<dbReference type="InterPro" id="IPR058728">
    <property type="entry name" value="HH_RND-rel"/>
</dbReference>
<gene>
    <name evidence="5" type="ORF">SAMN02745912_03165</name>
</gene>
<dbReference type="Proteomes" id="UP000184465">
    <property type="component" value="Unassembled WGS sequence"/>
</dbReference>
<accession>A0A1M6S351</accession>
<reference evidence="5 6" key="1">
    <citation type="submission" date="2016-11" db="EMBL/GenBank/DDBJ databases">
        <authorList>
            <person name="Jaros S."/>
            <person name="Januszkiewicz K."/>
            <person name="Wedrychowicz H."/>
        </authorList>
    </citation>
    <scope>NUCLEOTIDE SEQUENCE [LARGE SCALE GENOMIC DNA]</scope>
    <source>
        <strain evidence="5 6">DSM 15212</strain>
    </source>
</reference>
<dbReference type="InterPro" id="IPR058709">
    <property type="entry name" value="BSH_RND-rel"/>
</dbReference>
<dbReference type="STRING" id="1121301.SAMN02745912_03165"/>
<organism evidence="5 6">
    <name type="scientific">Paramaledivibacter caminithermalis (strain DSM 15212 / CIP 107654 / DViRD3)</name>
    <name type="common">Clostridium caminithermale</name>
    <dbReference type="NCBI Taxonomy" id="1121301"/>
    <lineage>
        <taxon>Bacteria</taxon>
        <taxon>Bacillati</taxon>
        <taxon>Bacillota</taxon>
        <taxon>Clostridia</taxon>
        <taxon>Peptostreptococcales</taxon>
        <taxon>Caminicellaceae</taxon>
        <taxon>Paramaledivibacter</taxon>
    </lineage>
</organism>
<dbReference type="Pfam" id="PF26012">
    <property type="entry name" value="HH_RND_rel"/>
    <property type="match status" value="1"/>
</dbReference>
<evidence type="ECO:0000259" key="4">
    <source>
        <dbReference type="Pfam" id="PF26018"/>
    </source>
</evidence>
<dbReference type="RefSeq" id="WP_073152243.1">
    <property type="nucleotide sequence ID" value="NZ_FRAG01000054.1"/>
</dbReference>